<keyword evidence="2" id="KW-1133">Transmembrane helix</keyword>
<feature type="transmembrane region" description="Helical" evidence="2">
    <location>
        <begin position="71"/>
        <end position="95"/>
    </location>
</feature>
<feature type="compositionally biased region" description="Low complexity" evidence="1">
    <location>
        <begin position="1"/>
        <end position="25"/>
    </location>
</feature>
<evidence type="ECO:0000313" key="5">
    <source>
        <dbReference type="Proteomes" id="UP000262177"/>
    </source>
</evidence>
<dbReference type="Gene3D" id="3.60.10.10">
    <property type="entry name" value="Endonuclease/exonuclease/phosphatase"/>
    <property type="match status" value="1"/>
</dbReference>
<accession>A0A286TDK4</accession>
<reference evidence="4 5" key="1">
    <citation type="journal article" date="2017" name="Biosci. Biotechnol. Biochem.">
        <title>Identification and characterization of a sulfoglycosidase from Bifidobacterium bifidum implicated in mucin glycan utilization.</title>
        <authorList>
            <person name="Katoh T."/>
            <person name="Maeshibu T."/>
            <person name="Kikkawa K."/>
            <person name="Gotoh A."/>
            <person name="Tomabechi Y."/>
            <person name="Nakamura M."/>
            <person name="Liao W.-H."/>
            <person name="Yamaguchi M."/>
            <person name="Ashida H."/>
            <person name="Yamamoto K."/>
            <person name="Katayama T."/>
        </authorList>
    </citation>
    <scope>NUCLEOTIDE SEQUENCE [LARGE SCALE GENOMIC DNA]</scope>
    <source>
        <strain evidence="4 5">JCM 7004</strain>
    </source>
</reference>
<gene>
    <name evidence="4" type="ORF">BBJK_02155</name>
</gene>
<protein>
    <recommendedName>
        <fullName evidence="3">Endonuclease/exonuclease/phosphatase domain-containing protein</fullName>
    </recommendedName>
</protein>
<evidence type="ECO:0000256" key="1">
    <source>
        <dbReference type="SAM" id="MobiDB-lite"/>
    </source>
</evidence>
<keyword evidence="2" id="KW-0812">Transmembrane</keyword>
<feature type="region of interest" description="Disordered" evidence="1">
    <location>
        <begin position="1"/>
        <end position="38"/>
    </location>
</feature>
<feature type="transmembrane region" description="Helical" evidence="2">
    <location>
        <begin position="102"/>
        <end position="120"/>
    </location>
</feature>
<organism evidence="4 5">
    <name type="scientific">Bifidobacterium bifidum LMG 13195</name>
    <dbReference type="NCBI Taxonomy" id="1207542"/>
    <lineage>
        <taxon>Bacteria</taxon>
        <taxon>Bacillati</taxon>
        <taxon>Actinomycetota</taxon>
        <taxon>Actinomycetes</taxon>
        <taxon>Bifidobacteriales</taxon>
        <taxon>Bifidobacteriaceae</taxon>
        <taxon>Bifidobacterium</taxon>
    </lineage>
</organism>
<proteinExistence type="predicted"/>
<evidence type="ECO:0000256" key="2">
    <source>
        <dbReference type="SAM" id="Phobius"/>
    </source>
</evidence>
<evidence type="ECO:0000313" key="4">
    <source>
        <dbReference type="EMBL" id="BBA48461.1"/>
    </source>
</evidence>
<feature type="domain" description="Endonuclease/exonuclease/phosphatase" evidence="3">
    <location>
        <begin position="152"/>
        <end position="362"/>
    </location>
</feature>
<dbReference type="AlphaFoldDB" id="A0A286TDK4"/>
<name>A0A286TDK4_BIFBI</name>
<feature type="transmembrane region" description="Helical" evidence="2">
    <location>
        <begin position="44"/>
        <end position="65"/>
    </location>
</feature>
<dbReference type="InterPro" id="IPR036691">
    <property type="entry name" value="Endo/exonu/phosph_ase_sf"/>
</dbReference>
<dbReference type="Pfam" id="PF03372">
    <property type="entry name" value="Exo_endo_phos"/>
    <property type="match status" value="1"/>
</dbReference>
<dbReference type="EMBL" id="AP018131">
    <property type="protein sequence ID" value="BBA48461.1"/>
    <property type="molecule type" value="Genomic_DNA"/>
</dbReference>
<dbReference type="SUPFAM" id="SSF56219">
    <property type="entry name" value="DNase I-like"/>
    <property type="match status" value="1"/>
</dbReference>
<evidence type="ECO:0000259" key="3">
    <source>
        <dbReference type="Pfam" id="PF03372"/>
    </source>
</evidence>
<sequence>MANARGSSRNAYGSAARRSGASSGTAKKRPVAKTSAPRGRRHRLLGVLSVIFAALALACSVLRMLPEDLQALPYIPVIVSATPWFVILAVLALILSVISRRWIAMLMALACIGLQVWWQWPFFSASTKLPAAVDAAMASTRADTGDMIARVMTFNVYKGHADAKAIVDIVRDQRVEVLALQETTNDFIKKLDEAGIHSYLPYSQVSSSDGVYGNGIWSATELGRPVDDEVGSSASFMPGGTVTFGGGKAQLRFVSVHTTAPIPGYWSRWKRSLDELASMRSREGSRYVFMGDFNATTDHTPFRNILGNRFSDAARQSGHGFTFTWPSNKLPLPRFAVIDHIVLDKDIIAGQMQVKSVAGSDHAALLATIVVQ</sequence>
<dbReference type="InterPro" id="IPR005135">
    <property type="entry name" value="Endo/exonuclease/phosphatase"/>
</dbReference>
<keyword evidence="2" id="KW-0472">Membrane</keyword>
<dbReference type="GO" id="GO:0003824">
    <property type="term" value="F:catalytic activity"/>
    <property type="evidence" value="ECO:0007669"/>
    <property type="project" value="InterPro"/>
</dbReference>
<dbReference type="Proteomes" id="UP000262177">
    <property type="component" value="Chromosome"/>
</dbReference>